<dbReference type="OrthoDB" id="2343925at2759"/>
<dbReference type="AlphaFoldDB" id="A0A1E3BMV8"/>
<gene>
    <name evidence="1" type="ORF">SI65_03146</name>
</gene>
<protein>
    <submittedName>
        <fullName evidence="1">Uncharacterized protein</fullName>
    </submittedName>
</protein>
<evidence type="ECO:0000313" key="2">
    <source>
        <dbReference type="Proteomes" id="UP000094569"/>
    </source>
</evidence>
<sequence>MDYADQVLRRFITYVLTHPAVVRSPPSVQRTLRRELKVFILARLTHAEDNARFRSQSLAADRTTEFATPRSSYYTWVWSTSADHTSCPYSFHFLSCLIAKPCKPAFKGARQRYLAEDMCRHLATMCRHVNFPEFCEDAEKAGTGLKTVAQVEQKLKDNMM</sequence>
<dbReference type="VEuPathDB" id="FungiDB:SI65_03146"/>
<dbReference type="EMBL" id="JXNT01000002">
    <property type="protein sequence ID" value="ODM22300.1"/>
    <property type="molecule type" value="Genomic_DNA"/>
</dbReference>
<accession>A0A1E3BMV8</accession>
<dbReference type="STRING" id="573508.A0A1E3BMV8"/>
<dbReference type="Proteomes" id="UP000094569">
    <property type="component" value="Unassembled WGS sequence"/>
</dbReference>
<evidence type="ECO:0000313" key="1">
    <source>
        <dbReference type="EMBL" id="ODM22300.1"/>
    </source>
</evidence>
<keyword evidence="2" id="KW-1185">Reference proteome</keyword>
<reference evidence="1 2" key="1">
    <citation type="journal article" date="2016" name="BMC Genomics">
        <title>Comparative genomic and transcriptomic analyses of the Fuzhuan brick tea-fermentation fungus Aspergillus cristatus.</title>
        <authorList>
            <person name="Ge Y."/>
            <person name="Wang Y."/>
            <person name="Liu Y."/>
            <person name="Tan Y."/>
            <person name="Ren X."/>
            <person name="Zhang X."/>
            <person name="Hyde K.D."/>
            <person name="Liu Y."/>
            <person name="Liu Z."/>
        </authorList>
    </citation>
    <scope>NUCLEOTIDE SEQUENCE [LARGE SCALE GENOMIC DNA]</scope>
    <source>
        <strain evidence="1 2">GZAAS20.1005</strain>
    </source>
</reference>
<comment type="caution">
    <text evidence="1">The sequence shown here is derived from an EMBL/GenBank/DDBJ whole genome shotgun (WGS) entry which is preliminary data.</text>
</comment>
<name>A0A1E3BMV8_ASPCR</name>
<organism evidence="1 2">
    <name type="scientific">Aspergillus cristatus</name>
    <name type="common">Chinese Fuzhuan brick tea-fermentation fungus</name>
    <name type="synonym">Eurotium cristatum</name>
    <dbReference type="NCBI Taxonomy" id="573508"/>
    <lineage>
        <taxon>Eukaryota</taxon>
        <taxon>Fungi</taxon>
        <taxon>Dikarya</taxon>
        <taxon>Ascomycota</taxon>
        <taxon>Pezizomycotina</taxon>
        <taxon>Eurotiomycetes</taxon>
        <taxon>Eurotiomycetidae</taxon>
        <taxon>Eurotiales</taxon>
        <taxon>Aspergillaceae</taxon>
        <taxon>Aspergillus</taxon>
        <taxon>Aspergillus subgen. Aspergillus</taxon>
    </lineage>
</organism>
<proteinExistence type="predicted"/>